<dbReference type="Proteomes" id="UP000002051">
    <property type="component" value="Chromosome 4"/>
</dbReference>
<gene>
    <name evidence="1" type="ordered locus">MTR_4g088710</name>
</gene>
<dbReference type="AlphaFoldDB" id="A0A072UNU5"/>
<dbReference type="EMBL" id="CM001220">
    <property type="protein sequence ID" value="KEH31051.1"/>
    <property type="molecule type" value="Genomic_DNA"/>
</dbReference>
<sequence length="67" mass="7727">MHDSNQHLQAANDYLLDTSASIFLQGQRSSNVVSEHFQDASHFWEVEDQRQKFLHSHGFNSNLCSVH</sequence>
<accession>A0A072UNU5</accession>
<keyword evidence="3" id="KW-1185">Reference proteome</keyword>
<dbReference type="EnsemblPlants" id="KEH31051">
    <property type="protein sequence ID" value="KEH31051"/>
    <property type="gene ID" value="MTR_4g088710"/>
</dbReference>
<reference evidence="2" key="3">
    <citation type="submission" date="2015-04" db="UniProtKB">
        <authorList>
            <consortium name="EnsemblPlants"/>
        </authorList>
    </citation>
    <scope>IDENTIFICATION</scope>
    <source>
        <strain evidence="2">cv. Jemalong A17</strain>
    </source>
</reference>
<evidence type="ECO:0000313" key="1">
    <source>
        <dbReference type="EMBL" id="KEH31051.1"/>
    </source>
</evidence>
<organism evidence="1 3">
    <name type="scientific">Medicago truncatula</name>
    <name type="common">Barrel medic</name>
    <name type="synonym">Medicago tribuloides</name>
    <dbReference type="NCBI Taxonomy" id="3880"/>
    <lineage>
        <taxon>Eukaryota</taxon>
        <taxon>Viridiplantae</taxon>
        <taxon>Streptophyta</taxon>
        <taxon>Embryophyta</taxon>
        <taxon>Tracheophyta</taxon>
        <taxon>Spermatophyta</taxon>
        <taxon>Magnoliopsida</taxon>
        <taxon>eudicotyledons</taxon>
        <taxon>Gunneridae</taxon>
        <taxon>Pentapetalae</taxon>
        <taxon>rosids</taxon>
        <taxon>fabids</taxon>
        <taxon>Fabales</taxon>
        <taxon>Fabaceae</taxon>
        <taxon>Papilionoideae</taxon>
        <taxon>50 kb inversion clade</taxon>
        <taxon>NPAAA clade</taxon>
        <taxon>Hologalegina</taxon>
        <taxon>IRL clade</taxon>
        <taxon>Trifolieae</taxon>
        <taxon>Medicago</taxon>
    </lineage>
</organism>
<name>A0A072UNU5_MEDTR</name>
<proteinExistence type="predicted"/>
<reference evidence="1 3" key="2">
    <citation type="journal article" date="2014" name="BMC Genomics">
        <title>An improved genome release (version Mt4.0) for the model legume Medicago truncatula.</title>
        <authorList>
            <person name="Tang H."/>
            <person name="Krishnakumar V."/>
            <person name="Bidwell S."/>
            <person name="Rosen B."/>
            <person name="Chan A."/>
            <person name="Zhou S."/>
            <person name="Gentzbittel L."/>
            <person name="Childs K.L."/>
            <person name="Yandell M."/>
            <person name="Gundlach H."/>
            <person name="Mayer K.F."/>
            <person name="Schwartz D.C."/>
            <person name="Town C.D."/>
        </authorList>
    </citation>
    <scope>GENOME REANNOTATION</scope>
    <source>
        <strain evidence="1">A17</strain>
        <strain evidence="2 3">cv. Jemalong A17</strain>
    </source>
</reference>
<dbReference type="HOGENOM" id="CLU_2816263_0_0_1"/>
<evidence type="ECO:0000313" key="2">
    <source>
        <dbReference type="EnsemblPlants" id="KEH31051"/>
    </source>
</evidence>
<protein>
    <submittedName>
        <fullName evidence="1 2">Uncharacterized protein</fullName>
    </submittedName>
</protein>
<reference evidence="1 3" key="1">
    <citation type="journal article" date="2011" name="Nature">
        <title>The Medicago genome provides insight into the evolution of rhizobial symbioses.</title>
        <authorList>
            <person name="Young N.D."/>
            <person name="Debelle F."/>
            <person name="Oldroyd G.E."/>
            <person name="Geurts R."/>
            <person name="Cannon S.B."/>
            <person name="Udvardi M.K."/>
            <person name="Benedito V.A."/>
            <person name="Mayer K.F."/>
            <person name="Gouzy J."/>
            <person name="Schoof H."/>
            <person name="Van de Peer Y."/>
            <person name="Proost S."/>
            <person name="Cook D.R."/>
            <person name="Meyers B.C."/>
            <person name="Spannagl M."/>
            <person name="Cheung F."/>
            <person name="De Mita S."/>
            <person name="Krishnakumar V."/>
            <person name="Gundlach H."/>
            <person name="Zhou S."/>
            <person name="Mudge J."/>
            <person name="Bharti A.K."/>
            <person name="Murray J.D."/>
            <person name="Naoumkina M.A."/>
            <person name="Rosen B."/>
            <person name="Silverstein K.A."/>
            <person name="Tang H."/>
            <person name="Rombauts S."/>
            <person name="Zhao P.X."/>
            <person name="Zhou P."/>
            <person name="Barbe V."/>
            <person name="Bardou P."/>
            <person name="Bechner M."/>
            <person name="Bellec A."/>
            <person name="Berger A."/>
            <person name="Berges H."/>
            <person name="Bidwell S."/>
            <person name="Bisseling T."/>
            <person name="Choisne N."/>
            <person name="Couloux A."/>
            <person name="Denny R."/>
            <person name="Deshpande S."/>
            <person name="Dai X."/>
            <person name="Doyle J.J."/>
            <person name="Dudez A.M."/>
            <person name="Farmer A.D."/>
            <person name="Fouteau S."/>
            <person name="Franken C."/>
            <person name="Gibelin C."/>
            <person name="Gish J."/>
            <person name="Goldstein S."/>
            <person name="Gonzalez A.J."/>
            <person name="Green P.J."/>
            <person name="Hallab A."/>
            <person name="Hartog M."/>
            <person name="Hua A."/>
            <person name="Humphray S.J."/>
            <person name="Jeong D.H."/>
            <person name="Jing Y."/>
            <person name="Jocker A."/>
            <person name="Kenton S.M."/>
            <person name="Kim D.J."/>
            <person name="Klee K."/>
            <person name="Lai H."/>
            <person name="Lang C."/>
            <person name="Lin S."/>
            <person name="Macmil S.L."/>
            <person name="Magdelenat G."/>
            <person name="Matthews L."/>
            <person name="McCorrison J."/>
            <person name="Monaghan E.L."/>
            <person name="Mun J.H."/>
            <person name="Najar F.Z."/>
            <person name="Nicholson C."/>
            <person name="Noirot C."/>
            <person name="O'Bleness M."/>
            <person name="Paule C.R."/>
            <person name="Poulain J."/>
            <person name="Prion F."/>
            <person name="Qin B."/>
            <person name="Qu C."/>
            <person name="Retzel E.F."/>
            <person name="Riddle C."/>
            <person name="Sallet E."/>
            <person name="Samain S."/>
            <person name="Samson N."/>
            <person name="Sanders I."/>
            <person name="Saurat O."/>
            <person name="Scarpelli C."/>
            <person name="Schiex T."/>
            <person name="Segurens B."/>
            <person name="Severin A.J."/>
            <person name="Sherrier D.J."/>
            <person name="Shi R."/>
            <person name="Sims S."/>
            <person name="Singer S.R."/>
            <person name="Sinharoy S."/>
            <person name="Sterck L."/>
            <person name="Viollet A."/>
            <person name="Wang B.B."/>
            <person name="Wang K."/>
            <person name="Wang M."/>
            <person name="Wang X."/>
            <person name="Warfsmann J."/>
            <person name="Weissenbach J."/>
            <person name="White D.D."/>
            <person name="White J.D."/>
            <person name="Wiley G.B."/>
            <person name="Wincker P."/>
            <person name="Xing Y."/>
            <person name="Yang L."/>
            <person name="Yao Z."/>
            <person name="Ying F."/>
            <person name="Zhai J."/>
            <person name="Zhou L."/>
            <person name="Zuber A."/>
            <person name="Denarie J."/>
            <person name="Dixon R.A."/>
            <person name="May G.D."/>
            <person name="Schwartz D.C."/>
            <person name="Rogers J."/>
            <person name="Quetier F."/>
            <person name="Town C.D."/>
            <person name="Roe B.A."/>
        </authorList>
    </citation>
    <scope>NUCLEOTIDE SEQUENCE [LARGE SCALE GENOMIC DNA]</scope>
    <source>
        <strain evidence="1">A17</strain>
        <strain evidence="2 3">cv. Jemalong A17</strain>
    </source>
</reference>
<evidence type="ECO:0000313" key="3">
    <source>
        <dbReference type="Proteomes" id="UP000002051"/>
    </source>
</evidence>